<dbReference type="Pfam" id="PF01607">
    <property type="entry name" value="CBM_14"/>
    <property type="match status" value="1"/>
</dbReference>
<accession>A0A1B6L9X9</accession>
<dbReference type="GO" id="GO:0005576">
    <property type="term" value="C:extracellular region"/>
    <property type="evidence" value="ECO:0007669"/>
    <property type="project" value="InterPro"/>
</dbReference>
<feature type="region of interest" description="Disordered" evidence="1">
    <location>
        <begin position="296"/>
        <end position="324"/>
    </location>
</feature>
<evidence type="ECO:0000256" key="1">
    <source>
        <dbReference type="SAM" id="MobiDB-lite"/>
    </source>
</evidence>
<protein>
    <recommendedName>
        <fullName evidence="3">Chitin-binding type-2 domain-containing protein</fullName>
    </recommendedName>
</protein>
<evidence type="ECO:0000313" key="4">
    <source>
        <dbReference type="EMBL" id="JAT20507.1"/>
    </source>
</evidence>
<dbReference type="AlphaFoldDB" id="A0A1B6L9X9"/>
<dbReference type="EMBL" id="GEBQ01019470">
    <property type="protein sequence ID" value="JAT20507.1"/>
    <property type="molecule type" value="Transcribed_RNA"/>
</dbReference>
<evidence type="ECO:0000259" key="3">
    <source>
        <dbReference type="PROSITE" id="PS50940"/>
    </source>
</evidence>
<feature type="signal peptide" evidence="2">
    <location>
        <begin position="1"/>
        <end position="18"/>
    </location>
</feature>
<dbReference type="PROSITE" id="PS50940">
    <property type="entry name" value="CHIT_BIND_II"/>
    <property type="match status" value="1"/>
</dbReference>
<dbReference type="InterPro" id="IPR002557">
    <property type="entry name" value="Chitin-bd_dom"/>
</dbReference>
<reference evidence="4" key="1">
    <citation type="submission" date="2015-11" db="EMBL/GenBank/DDBJ databases">
        <title>De novo transcriptome assembly of four potential Pierce s Disease insect vectors from Arizona vineyards.</title>
        <authorList>
            <person name="Tassone E.E."/>
        </authorList>
    </citation>
    <scope>NUCLEOTIDE SEQUENCE</scope>
</reference>
<gene>
    <name evidence="4" type="ORF">g.53552</name>
</gene>
<evidence type="ECO:0000256" key="2">
    <source>
        <dbReference type="SAM" id="SignalP"/>
    </source>
</evidence>
<feature type="domain" description="Chitin-binding type-2" evidence="3">
    <location>
        <begin position="22"/>
        <end position="78"/>
    </location>
</feature>
<dbReference type="Gene3D" id="2.170.140.10">
    <property type="entry name" value="Chitin binding domain"/>
    <property type="match status" value="1"/>
</dbReference>
<dbReference type="SUPFAM" id="SSF57625">
    <property type="entry name" value="Invertebrate chitin-binding proteins"/>
    <property type="match status" value="1"/>
</dbReference>
<dbReference type="GO" id="GO:0008061">
    <property type="term" value="F:chitin binding"/>
    <property type="evidence" value="ECO:0007669"/>
    <property type="project" value="InterPro"/>
</dbReference>
<feature type="chain" id="PRO_5008587296" description="Chitin-binding type-2 domain-containing protein" evidence="2">
    <location>
        <begin position="19"/>
        <end position="324"/>
    </location>
</feature>
<organism evidence="4">
    <name type="scientific">Graphocephala atropunctata</name>
    <dbReference type="NCBI Taxonomy" id="36148"/>
    <lineage>
        <taxon>Eukaryota</taxon>
        <taxon>Metazoa</taxon>
        <taxon>Ecdysozoa</taxon>
        <taxon>Arthropoda</taxon>
        <taxon>Hexapoda</taxon>
        <taxon>Insecta</taxon>
        <taxon>Pterygota</taxon>
        <taxon>Neoptera</taxon>
        <taxon>Paraneoptera</taxon>
        <taxon>Hemiptera</taxon>
        <taxon>Auchenorrhyncha</taxon>
        <taxon>Membracoidea</taxon>
        <taxon>Cicadellidae</taxon>
        <taxon>Cicadellinae</taxon>
        <taxon>Cicadellini</taxon>
        <taxon>Graphocephala</taxon>
    </lineage>
</organism>
<keyword evidence="2" id="KW-0732">Signal</keyword>
<name>A0A1B6L9X9_9HEMI</name>
<proteinExistence type="predicted"/>
<sequence length="324" mass="37369">MLPRILLFIWNMIMTVNTVSETYTCPYEDGIFYATNDVCNFYYRCENQTLRSGMCHSWQKFDVHTLTCRKLKEVDCNPDYAGVWRAVYAEVPETSEGAQVHETLREEGNVQGINRTVNKTRTLNAEERKVNTLDPDLKESYKTMRGRGTIMFNRVLNMLLHVKMRSYHKILSSSNRQSITFEEDNEQTFLSKRQVVDSLQENSSEDMTIALPEDEVPHDLLNKISEIPKETDDISDKDLSKPVNNERTIIKAEMKLKTDTRQQTSSPGYWYWCGSGRYVFVSDIQQGSSICLTLQDPESTDREDTTQQGEGTGHTYLGTITSYH</sequence>
<dbReference type="InterPro" id="IPR036508">
    <property type="entry name" value="Chitin-bd_dom_sf"/>
</dbReference>